<sequence>MAFDEELAARVRDAVEVRAGGPADEKKMFGGLVFLVNTHMAVGLHHGGGLIMTVGAGGEAAALEHGAVPMERSGWVTVPDEAVADDDALAWWVDTGVAAARARPAKNPRARSVRSGTRP</sequence>
<evidence type="ECO:0000313" key="3">
    <source>
        <dbReference type="Proteomes" id="UP000292118"/>
    </source>
</evidence>
<dbReference type="InterPro" id="IPR007076">
    <property type="entry name" value="TfoX_N"/>
</dbReference>
<organism evidence="2 3">
    <name type="scientific">Xylanimonas protaetiae</name>
    <dbReference type="NCBI Taxonomy" id="2509457"/>
    <lineage>
        <taxon>Bacteria</taxon>
        <taxon>Bacillati</taxon>
        <taxon>Actinomycetota</taxon>
        <taxon>Actinomycetes</taxon>
        <taxon>Micrococcales</taxon>
        <taxon>Promicromonosporaceae</taxon>
        <taxon>Xylanimonas</taxon>
    </lineage>
</organism>
<dbReference type="Pfam" id="PF04993">
    <property type="entry name" value="TfoX_N"/>
    <property type="match status" value="1"/>
</dbReference>
<keyword evidence="3" id="KW-1185">Reference proteome</keyword>
<dbReference type="AlphaFoldDB" id="A0A4P6FL42"/>
<dbReference type="Gene3D" id="3.30.1460.30">
    <property type="entry name" value="YgaC/TfoX-N like chaperone"/>
    <property type="match status" value="1"/>
</dbReference>
<proteinExistence type="predicted"/>
<dbReference type="EMBL" id="CP035493">
    <property type="protein sequence ID" value="QAY71358.1"/>
    <property type="molecule type" value="Genomic_DNA"/>
</dbReference>
<dbReference type="OrthoDB" id="214902at2"/>
<accession>A0A4P6FL42</accession>
<dbReference type="KEGG" id="xya:ET471_16065"/>
<name>A0A4P6FL42_9MICO</name>
<dbReference type="SUPFAM" id="SSF159894">
    <property type="entry name" value="YgaC/TfoX-N like"/>
    <property type="match status" value="1"/>
</dbReference>
<evidence type="ECO:0000313" key="2">
    <source>
        <dbReference type="EMBL" id="QAY71358.1"/>
    </source>
</evidence>
<dbReference type="Proteomes" id="UP000292118">
    <property type="component" value="Chromosome"/>
</dbReference>
<dbReference type="RefSeq" id="WP_129189965.1">
    <property type="nucleotide sequence ID" value="NZ_CP035493.1"/>
</dbReference>
<protein>
    <submittedName>
        <fullName evidence="2">TfoX family protein</fullName>
    </submittedName>
</protein>
<evidence type="ECO:0000259" key="1">
    <source>
        <dbReference type="Pfam" id="PF04993"/>
    </source>
</evidence>
<gene>
    <name evidence="2" type="ORF">ET471_16065</name>
</gene>
<feature type="domain" description="TfoX N-terminal" evidence="1">
    <location>
        <begin position="20"/>
        <end position="100"/>
    </location>
</feature>
<reference evidence="2 3" key="1">
    <citation type="submission" date="2019-01" db="EMBL/GenBank/DDBJ databases">
        <title>Genome sequencing of strain FW10M-9.</title>
        <authorList>
            <person name="Heo J."/>
            <person name="Kim S.-J."/>
            <person name="Kim J.-S."/>
            <person name="Hong S.-B."/>
            <person name="Kwon S.-W."/>
        </authorList>
    </citation>
    <scope>NUCLEOTIDE SEQUENCE [LARGE SCALE GENOMIC DNA]</scope>
    <source>
        <strain evidence="2 3">FW10M-9</strain>
    </source>
</reference>